<feature type="compositionally biased region" description="Pro residues" evidence="1">
    <location>
        <begin position="412"/>
        <end position="425"/>
    </location>
</feature>
<evidence type="ECO:0000313" key="3">
    <source>
        <dbReference type="Proteomes" id="UP000696485"/>
    </source>
</evidence>
<sequence>DEQEQKLPEFTIVFAGTQALYASRLTPANALAVLATAVYLGVESLCAQCTAYIIRTLSASRVLDYVRLSRRHSYHPWSSRIADACHTFLCRNGFDDPRVQCLGVFERLPAEWLVRVIGSDAFWVPSEWDRYLFCRRIVERRRRMRQHRRETVRCNEGGRRGTGEWDLHGCLEQHNGAGDEDYDDDPEEEEEEEEEGGEDEEAVYERLFSTSIVYMHMTLEQLQLILNDHDPWTGRPFTLSHVVHESFWWQTEFRTLIEGADRKNAVLGLTTAARVVPQNDAMGGRLRASDPVPDKDVNAVDPVILPFNDPKRLLDESETSVPSQLYSTCSPFRFSVQFENVAQLDGGVQMSSDNFYYAGSLWNVYVKKVPHRESGFRLVIHLHRLSPASPSPTTNRLRRPVFGPFPRGRGTPPRPRQLPSPPSTPPKDSHCGGESDDETTDFDRDEELFQVDELCDLAKDTVPIEESFSCFADRRESTRTWFRVYATSVGPLHQVTHFQAAPDDFRLSHSWGWIAPELYTACYLPELSQPPLDFETACRGRGHCDQRTRTRTRTQPGPTLGHRSPVHDMDDEGEEETCDCEASAKYGPHHHHRPPVKLKLSFVMGHI</sequence>
<organism evidence="2 3">
    <name type="scientific">Podila minutissima</name>
    <dbReference type="NCBI Taxonomy" id="64525"/>
    <lineage>
        <taxon>Eukaryota</taxon>
        <taxon>Fungi</taxon>
        <taxon>Fungi incertae sedis</taxon>
        <taxon>Mucoromycota</taxon>
        <taxon>Mortierellomycotina</taxon>
        <taxon>Mortierellomycetes</taxon>
        <taxon>Mortierellales</taxon>
        <taxon>Mortierellaceae</taxon>
        <taxon>Podila</taxon>
    </lineage>
</organism>
<evidence type="ECO:0000256" key="1">
    <source>
        <dbReference type="SAM" id="MobiDB-lite"/>
    </source>
</evidence>
<comment type="caution">
    <text evidence="2">The sequence shown here is derived from an EMBL/GenBank/DDBJ whole genome shotgun (WGS) entry which is preliminary data.</text>
</comment>
<feature type="region of interest" description="Disordered" evidence="1">
    <location>
        <begin position="389"/>
        <end position="440"/>
    </location>
</feature>
<dbReference type="PANTHER" id="PTHR47369">
    <property type="entry name" value="BTB/POZ DOMAIN-CONTAINING PROTEIN"/>
    <property type="match status" value="1"/>
</dbReference>
<name>A0A9P5SN81_9FUNG</name>
<gene>
    <name evidence="2" type="ORF">BG006_002344</name>
</gene>
<feature type="region of interest" description="Disordered" evidence="1">
    <location>
        <begin position="175"/>
        <end position="201"/>
    </location>
</feature>
<feature type="non-terminal residue" evidence="2">
    <location>
        <position position="1"/>
    </location>
</feature>
<accession>A0A9P5SN81</accession>
<feature type="compositionally biased region" description="Acidic residues" evidence="1">
    <location>
        <begin position="178"/>
        <end position="201"/>
    </location>
</feature>
<evidence type="ECO:0008006" key="4">
    <source>
        <dbReference type="Google" id="ProtNLM"/>
    </source>
</evidence>
<evidence type="ECO:0000313" key="2">
    <source>
        <dbReference type="EMBL" id="KAF9334317.1"/>
    </source>
</evidence>
<feature type="compositionally biased region" description="Low complexity" evidence="1">
    <location>
        <begin position="400"/>
        <end position="411"/>
    </location>
</feature>
<feature type="region of interest" description="Disordered" evidence="1">
    <location>
        <begin position="545"/>
        <end position="575"/>
    </location>
</feature>
<reference evidence="2" key="1">
    <citation type="journal article" date="2020" name="Fungal Divers.">
        <title>Resolving the Mortierellaceae phylogeny through synthesis of multi-gene phylogenetics and phylogenomics.</title>
        <authorList>
            <person name="Vandepol N."/>
            <person name="Liber J."/>
            <person name="Desiro A."/>
            <person name="Na H."/>
            <person name="Kennedy M."/>
            <person name="Barry K."/>
            <person name="Grigoriev I.V."/>
            <person name="Miller A.N."/>
            <person name="O'Donnell K."/>
            <person name="Stajich J.E."/>
            <person name="Bonito G."/>
        </authorList>
    </citation>
    <scope>NUCLEOTIDE SEQUENCE</scope>
    <source>
        <strain evidence="2">NVP1</strain>
    </source>
</reference>
<dbReference type="Gene3D" id="3.30.710.10">
    <property type="entry name" value="Potassium Channel Kv1.1, Chain A"/>
    <property type="match status" value="1"/>
</dbReference>
<dbReference type="PANTHER" id="PTHR47369:SF1">
    <property type="entry name" value="BTB_POZ DOMAIN-CONTAINING PROTEIN"/>
    <property type="match status" value="1"/>
</dbReference>
<dbReference type="AlphaFoldDB" id="A0A9P5SN81"/>
<proteinExistence type="predicted"/>
<dbReference type="Proteomes" id="UP000696485">
    <property type="component" value="Unassembled WGS sequence"/>
</dbReference>
<protein>
    <recommendedName>
        <fullName evidence="4">BTB/POZ domain-containing protein</fullName>
    </recommendedName>
</protein>
<dbReference type="EMBL" id="JAAAUY010000154">
    <property type="protein sequence ID" value="KAF9334317.1"/>
    <property type="molecule type" value="Genomic_DNA"/>
</dbReference>
<keyword evidence="3" id="KW-1185">Reference proteome</keyword>
<dbReference type="InterPro" id="IPR011333">
    <property type="entry name" value="SKP1/BTB/POZ_sf"/>
</dbReference>